<evidence type="ECO:0000256" key="1">
    <source>
        <dbReference type="SAM" id="MobiDB-lite"/>
    </source>
</evidence>
<dbReference type="Proteomes" id="UP000006906">
    <property type="component" value="Chromosome 16"/>
</dbReference>
<name>A0A2K3CTU9_CHLRE</name>
<accession>A0A2K3CTU9</accession>
<dbReference type="OrthoDB" id="529734at2759"/>
<keyword evidence="3" id="KW-1185">Reference proteome</keyword>
<dbReference type="KEGG" id="cre:CHLRE_16g665850v5"/>
<dbReference type="AlphaFoldDB" id="A0A2K3CTU9"/>
<dbReference type="EMBL" id="CM008977">
    <property type="protein sequence ID" value="PNW71710.1"/>
    <property type="molecule type" value="Genomic_DNA"/>
</dbReference>
<evidence type="ECO:0000313" key="3">
    <source>
        <dbReference type="Proteomes" id="UP000006906"/>
    </source>
</evidence>
<proteinExistence type="predicted"/>
<feature type="compositionally biased region" description="Acidic residues" evidence="1">
    <location>
        <begin position="360"/>
        <end position="379"/>
    </location>
</feature>
<sequence length="424" mass="45702">MGCGASSEAPPVAPIAKPANVPPPRDERDPEWSLLVLQDDLSKVTAGASIPGYYLVVHDNKGHETPRLSVVCLSKGTCEEVIIKDKGRGLRTAMDLECLWTVDAKVTGKQQNYYMAMTSIGDAWMFKISKRKKKWVAHGVHPFKVAAPPGANTAHTNCEGARAYLENGQLWLEYASRGGRHQGQPVAPWVVRHPLDIKAIRKGTFTVNPASLTDVTYWPPTVGGNPDVRQCADLGQAVGMARFGQLHAAAFDDEVHETGFFSYILERLPGAQSGGVENLKPLFKLYGGKIEAIYDITKDLSLIGTDDEGRGAYLTLLHRHSGAAWKVQLTPPGGADPRLYGISGISPVDPSIKKEKDESSSEEEEDSDQDDDEEEEEREVEGSHHSKASKMSAADVASAVGDAVEDVADTGTLGGLFGGGNKDD</sequence>
<dbReference type="ExpressionAtlas" id="A0A2K3CTU9">
    <property type="expression patterns" value="baseline"/>
</dbReference>
<dbReference type="GeneID" id="66056593"/>
<reference evidence="2 3" key="1">
    <citation type="journal article" date="2007" name="Science">
        <title>The Chlamydomonas genome reveals the evolution of key animal and plant functions.</title>
        <authorList>
            <person name="Merchant S.S."/>
            <person name="Prochnik S.E."/>
            <person name="Vallon O."/>
            <person name="Harris E.H."/>
            <person name="Karpowicz S.J."/>
            <person name="Witman G.B."/>
            <person name="Terry A."/>
            <person name="Salamov A."/>
            <person name="Fritz-Laylin L.K."/>
            <person name="Marechal-Drouard L."/>
            <person name="Marshall W.F."/>
            <person name="Qu L.H."/>
            <person name="Nelson D.R."/>
            <person name="Sanderfoot A.A."/>
            <person name="Spalding M.H."/>
            <person name="Kapitonov V.V."/>
            <person name="Ren Q."/>
            <person name="Ferris P."/>
            <person name="Lindquist E."/>
            <person name="Shapiro H."/>
            <person name="Lucas S.M."/>
            <person name="Grimwood J."/>
            <person name="Schmutz J."/>
            <person name="Cardol P."/>
            <person name="Cerutti H."/>
            <person name="Chanfreau G."/>
            <person name="Chen C.L."/>
            <person name="Cognat V."/>
            <person name="Croft M.T."/>
            <person name="Dent R."/>
            <person name="Dutcher S."/>
            <person name="Fernandez E."/>
            <person name="Fukuzawa H."/>
            <person name="Gonzalez-Ballester D."/>
            <person name="Gonzalez-Halphen D."/>
            <person name="Hallmann A."/>
            <person name="Hanikenne M."/>
            <person name="Hippler M."/>
            <person name="Inwood W."/>
            <person name="Jabbari K."/>
            <person name="Kalanon M."/>
            <person name="Kuras R."/>
            <person name="Lefebvre P.A."/>
            <person name="Lemaire S.D."/>
            <person name="Lobanov A.V."/>
            <person name="Lohr M."/>
            <person name="Manuell A."/>
            <person name="Meier I."/>
            <person name="Mets L."/>
            <person name="Mittag M."/>
            <person name="Mittelmeier T."/>
            <person name="Moroney J.V."/>
            <person name="Moseley J."/>
            <person name="Napoli C."/>
            <person name="Nedelcu A.M."/>
            <person name="Niyogi K."/>
            <person name="Novoselov S.V."/>
            <person name="Paulsen I.T."/>
            <person name="Pazour G."/>
            <person name="Purton S."/>
            <person name="Ral J.P."/>
            <person name="Riano-Pachon D.M."/>
            <person name="Riekhof W."/>
            <person name="Rymarquis L."/>
            <person name="Schroda M."/>
            <person name="Stern D."/>
            <person name="Umen J."/>
            <person name="Willows R."/>
            <person name="Wilson N."/>
            <person name="Zimmer S.L."/>
            <person name="Allmer J."/>
            <person name="Balk J."/>
            <person name="Bisova K."/>
            <person name="Chen C.J."/>
            <person name="Elias M."/>
            <person name="Gendler K."/>
            <person name="Hauser C."/>
            <person name="Lamb M.R."/>
            <person name="Ledford H."/>
            <person name="Long J.C."/>
            <person name="Minagawa J."/>
            <person name="Page M.D."/>
            <person name="Pan J."/>
            <person name="Pootakham W."/>
            <person name="Roje S."/>
            <person name="Rose A."/>
            <person name="Stahlberg E."/>
            <person name="Terauchi A.M."/>
            <person name="Yang P."/>
            <person name="Ball S."/>
            <person name="Bowler C."/>
            <person name="Dieckmann C.L."/>
            <person name="Gladyshev V.N."/>
            <person name="Green P."/>
            <person name="Jorgensen R."/>
            <person name="Mayfield S."/>
            <person name="Mueller-Roeber B."/>
            <person name="Rajamani S."/>
            <person name="Sayre R.T."/>
            <person name="Brokstein P."/>
            <person name="Dubchak I."/>
            <person name="Goodstein D."/>
            <person name="Hornick L."/>
            <person name="Huang Y.W."/>
            <person name="Jhaveri J."/>
            <person name="Luo Y."/>
            <person name="Martinez D."/>
            <person name="Ngau W.C."/>
            <person name="Otillar B."/>
            <person name="Poliakov A."/>
            <person name="Porter A."/>
            <person name="Szajkowski L."/>
            <person name="Werner G."/>
            <person name="Zhou K."/>
            <person name="Grigoriev I.V."/>
            <person name="Rokhsar D.S."/>
            <person name="Grossman A.R."/>
        </authorList>
    </citation>
    <scope>NUCLEOTIDE SEQUENCE [LARGE SCALE GENOMIC DNA]</scope>
    <source>
        <strain evidence="3">CC-503</strain>
    </source>
</reference>
<feature type="region of interest" description="Disordered" evidence="1">
    <location>
        <begin position="1"/>
        <end position="29"/>
    </location>
</feature>
<dbReference type="Gramene" id="PNW71710">
    <property type="protein sequence ID" value="PNW71710"/>
    <property type="gene ID" value="CHLRE_16g665850v5"/>
</dbReference>
<dbReference type="InParanoid" id="A0A2K3CTU9"/>
<organism evidence="2 3">
    <name type="scientific">Chlamydomonas reinhardtii</name>
    <name type="common">Chlamydomonas smithii</name>
    <dbReference type="NCBI Taxonomy" id="3055"/>
    <lineage>
        <taxon>Eukaryota</taxon>
        <taxon>Viridiplantae</taxon>
        <taxon>Chlorophyta</taxon>
        <taxon>core chlorophytes</taxon>
        <taxon>Chlorophyceae</taxon>
        <taxon>CS clade</taxon>
        <taxon>Chlamydomonadales</taxon>
        <taxon>Chlamydomonadaceae</taxon>
        <taxon>Chlamydomonas</taxon>
    </lineage>
</organism>
<evidence type="ECO:0000313" key="2">
    <source>
        <dbReference type="EMBL" id="PNW71710.1"/>
    </source>
</evidence>
<feature type="region of interest" description="Disordered" evidence="1">
    <location>
        <begin position="336"/>
        <end position="399"/>
    </location>
</feature>
<feature type="compositionally biased region" description="Low complexity" evidence="1">
    <location>
        <begin position="389"/>
        <end position="399"/>
    </location>
</feature>
<gene>
    <name evidence="2" type="ORF">CHLRE_16g665850v5</name>
</gene>
<protein>
    <submittedName>
        <fullName evidence="2">Uncharacterized protein</fullName>
    </submittedName>
</protein>
<dbReference type="RefSeq" id="XP_042915700.1">
    <property type="nucleotide sequence ID" value="XM_043071059.1"/>
</dbReference>